<proteinExistence type="predicted"/>
<evidence type="ECO:0000313" key="1">
    <source>
        <dbReference type="EMBL" id="MBP1080153.1"/>
    </source>
</evidence>
<gene>
    <name evidence="1" type="ORF">JOC74_000641</name>
</gene>
<name>A0ABS4CRQ2_9BACI</name>
<protein>
    <submittedName>
        <fullName evidence="1">Uncharacterized protein (DUF2164 family)</fullName>
    </submittedName>
</protein>
<comment type="caution">
    <text evidence="1">The sequence shown here is derived from an EMBL/GenBank/DDBJ whole genome shotgun (WGS) entry which is preliminary data.</text>
</comment>
<dbReference type="RefSeq" id="WP_376773330.1">
    <property type="nucleotide sequence ID" value="NZ_JAFDST010000001.1"/>
</dbReference>
<organism evidence="1 2">
    <name type="scientific">Bacillus capparidis</name>
    <dbReference type="NCBI Taxonomy" id="1840411"/>
    <lineage>
        <taxon>Bacteria</taxon>
        <taxon>Bacillati</taxon>
        <taxon>Bacillota</taxon>
        <taxon>Bacilli</taxon>
        <taxon>Bacillales</taxon>
        <taxon>Bacillaceae</taxon>
        <taxon>Bacillus</taxon>
    </lineage>
</organism>
<accession>A0ABS4CRQ2</accession>
<dbReference type="Proteomes" id="UP000674416">
    <property type="component" value="Unassembled WGS sequence"/>
</dbReference>
<reference evidence="1 2" key="1">
    <citation type="submission" date="2021-01" db="EMBL/GenBank/DDBJ databases">
        <title>Genomic Encyclopedia of Type Strains, Phase IV (KMG-IV): sequencing the most valuable type-strain genomes for metagenomic binning, comparative biology and taxonomic classification.</title>
        <authorList>
            <person name="Goeker M."/>
        </authorList>
    </citation>
    <scope>NUCLEOTIDE SEQUENCE [LARGE SCALE GENOMIC DNA]</scope>
    <source>
        <strain evidence="1 2">DSM 103394</strain>
    </source>
</reference>
<dbReference type="EMBL" id="JAFDST010000001">
    <property type="protein sequence ID" value="MBP1080153.1"/>
    <property type="molecule type" value="Genomic_DNA"/>
</dbReference>
<keyword evidence="2" id="KW-1185">Reference proteome</keyword>
<dbReference type="InterPro" id="IPR018680">
    <property type="entry name" value="DUF2164"/>
</dbReference>
<sequence length="86" mass="10075">MGDIMHLSLKKEEKDQIISDIQQFFYEERDEEIGELAAEQAFAFIKEKLGPYFYNLGVSDCRKVLEDKAQAMEDELFALEKRIHNS</sequence>
<evidence type="ECO:0000313" key="2">
    <source>
        <dbReference type="Proteomes" id="UP000674416"/>
    </source>
</evidence>
<dbReference type="Pfam" id="PF09932">
    <property type="entry name" value="DUF2164"/>
    <property type="match status" value="1"/>
</dbReference>